<dbReference type="Gene3D" id="3.40.50.410">
    <property type="entry name" value="von Willebrand factor, type A domain"/>
    <property type="match status" value="1"/>
</dbReference>
<keyword evidence="4" id="KW-1185">Reference proteome</keyword>
<evidence type="ECO:0000256" key="1">
    <source>
        <dbReference type="SAM" id="MobiDB-lite"/>
    </source>
</evidence>
<dbReference type="Proteomes" id="UP000215902">
    <property type="component" value="Unassembled WGS sequence"/>
</dbReference>
<dbReference type="SMART" id="SM00327">
    <property type="entry name" value="VWA"/>
    <property type="match status" value="1"/>
</dbReference>
<evidence type="ECO:0000313" key="4">
    <source>
        <dbReference type="Proteomes" id="UP000215902"/>
    </source>
</evidence>
<dbReference type="Pfam" id="PF13519">
    <property type="entry name" value="VWA_2"/>
    <property type="match status" value="1"/>
</dbReference>
<dbReference type="AlphaFoldDB" id="A0A267GIF2"/>
<feature type="compositionally biased region" description="Polar residues" evidence="1">
    <location>
        <begin position="663"/>
        <end position="681"/>
    </location>
</feature>
<reference evidence="3 4" key="1">
    <citation type="submission" date="2017-06" db="EMBL/GenBank/DDBJ databases">
        <title>A platform for efficient transgenesis in Macrostomum lignano, a flatworm model organism for stem cell research.</title>
        <authorList>
            <person name="Berezikov E."/>
        </authorList>
    </citation>
    <scope>NUCLEOTIDE SEQUENCE [LARGE SCALE GENOMIC DNA]</scope>
    <source>
        <strain evidence="3">DV1</strain>
        <tissue evidence="3">Whole organism</tissue>
    </source>
</reference>
<name>A0A267GIF2_9PLAT</name>
<dbReference type="PANTHER" id="PTHR10579:SF177">
    <property type="entry name" value="CALCIUM-ACTIVATED CHLORIDE CHANNEL REGULATOR 4-LIKE PROTEIN"/>
    <property type="match status" value="1"/>
</dbReference>
<dbReference type="STRING" id="282301.A0A267GIF2"/>
<dbReference type="SUPFAM" id="SSF53300">
    <property type="entry name" value="vWA-like"/>
    <property type="match status" value="1"/>
</dbReference>
<feature type="domain" description="VWFA" evidence="2">
    <location>
        <begin position="85"/>
        <end position="270"/>
    </location>
</feature>
<dbReference type="PANTHER" id="PTHR10579">
    <property type="entry name" value="CALCIUM-ACTIVATED CHLORIDE CHANNEL REGULATOR"/>
    <property type="match status" value="1"/>
</dbReference>
<evidence type="ECO:0000313" key="3">
    <source>
        <dbReference type="EMBL" id="PAA85838.1"/>
    </source>
</evidence>
<protein>
    <recommendedName>
        <fullName evidence="2">VWFA domain-containing protein</fullName>
    </recommendedName>
</protein>
<organism evidence="3 4">
    <name type="scientific">Macrostomum lignano</name>
    <dbReference type="NCBI Taxonomy" id="282301"/>
    <lineage>
        <taxon>Eukaryota</taxon>
        <taxon>Metazoa</taxon>
        <taxon>Spiralia</taxon>
        <taxon>Lophotrochozoa</taxon>
        <taxon>Platyhelminthes</taxon>
        <taxon>Rhabditophora</taxon>
        <taxon>Macrostomorpha</taxon>
        <taxon>Macrostomida</taxon>
        <taxon>Macrostomidae</taxon>
        <taxon>Macrostomum</taxon>
    </lineage>
</organism>
<comment type="caution">
    <text evidence="3">The sequence shown here is derived from an EMBL/GenBank/DDBJ whole genome shotgun (WGS) entry which is preliminary data.</text>
</comment>
<evidence type="ECO:0000259" key="2">
    <source>
        <dbReference type="PROSITE" id="PS50234"/>
    </source>
</evidence>
<sequence length="715" mass="78440">MALYFSQFRWGLFSEAPPGDADFKVSDPRHRHNKDADNLLNMNCNQRSAAEVIRDHEDFLRPINSATKMNSNFNVRLVVEPERRRVVIVMDISGSMGSDNRIQSLIGAVNHYIAFTLETGSECALISFTGNPTVLQNFILVDSPAVRRQLMQSVSNLTAGGGTCISGAVQEAMKLLGEDPTSPTHRSSGQILLVTEGEENEDCSISLDSTIDAISKTSLRVNTIRFGESADMRMSLLASVTNGSAQFIPVDSNLAASKLLLQLTSLQSDLAGVNRTVVLDSRQVPSDLRYPVEFDVSARSNLVFSLFLPSDPAKVGSLRLVLRSPSGRTFDCSGGSSAVCTVDAAVGSVTVQIPDAEVESGKWTLANLAVGLARRIRRQAASQAQIVVTGDPFGIFLTDTIVKVSPNNLRMVKYDTSINVYVNLLPKSQVLNAYQMYARVTLGGHTEVARFCLLKLKHEKGHYIARVPLYAVQKAGLYLVDVHLTYPSSMVVSAGSLTVQEEDPNFDRRRIMPEQIVEVYTKEFIRSSKILEILWYPVEDPSGLLPPKAEVPVYSIRYREYGGNCSTANGYDYSFCPELAVTNQSSVNIYNQYMALNEPLMWISVIAISAANVSSLPSYRFSIPPTSYNDYFAEDKKLWCELPKSKTPNNSLDPTVANDPNKAKSTVDSMTKSSPRNSTQAKSSAQLNVDLAWLSAGTVCCLAVLTVSAQQWLIQ</sequence>
<gene>
    <name evidence="3" type="ORF">BOX15_Mlig013914g1</name>
</gene>
<dbReference type="InterPro" id="IPR002035">
    <property type="entry name" value="VWF_A"/>
</dbReference>
<dbReference type="InterPro" id="IPR036465">
    <property type="entry name" value="vWFA_dom_sf"/>
</dbReference>
<proteinExistence type="predicted"/>
<dbReference type="EMBL" id="NIVC01000302">
    <property type="protein sequence ID" value="PAA85838.1"/>
    <property type="molecule type" value="Genomic_DNA"/>
</dbReference>
<feature type="region of interest" description="Disordered" evidence="1">
    <location>
        <begin position="650"/>
        <end position="681"/>
    </location>
</feature>
<dbReference type="CDD" id="cd00198">
    <property type="entry name" value="vWFA"/>
    <property type="match status" value="1"/>
</dbReference>
<dbReference type="PROSITE" id="PS50234">
    <property type="entry name" value="VWFA"/>
    <property type="match status" value="1"/>
</dbReference>
<dbReference type="InterPro" id="IPR051266">
    <property type="entry name" value="CLCR"/>
</dbReference>
<dbReference type="OrthoDB" id="6083221at2759"/>
<accession>A0A267GIF2</accession>